<organism evidence="2 3">
    <name type="scientific">Armillaria solidipes</name>
    <dbReference type="NCBI Taxonomy" id="1076256"/>
    <lineage>
        <taxon>Eukaryota</taxon>
        <taxon>Fungi</taxon>
        <taxon>Dikarya</taxon>
        <taxon>Basidiomycota</taxon>
        <taxon>Agaricomycotina</taxon>
        <taxon>Agaricomycetes</taxon>
        <taxon>Agaricomycetidae</taxon>
        <taxon>Agaricales</taxon>
        <taxon>Marasmiineae</taxon>
        <taxon>Physalacriaceae</taxon>
        <taxon>Armillaria</taxon>
    </lineage>
</organism>
<dbReference type="STRING" id="1076256.A0A2H3AXZ8"/>
<feature type="compositionally biased region" description="Polar residues" evidence="1">
    <location>
        <begin position="434"/>
        <end position="444"/>
    </location>
</feature>
<feature type="region of interest" description="Disordered" evidence="1">
    <location>
        <begin position="376"/>
        <end position="413"/>
    </location>
</feature>
<feature type="compositionally biased region" description="Basic and acidic residues" evidence="1">
    <location>
        <begin position="385"/>
        <end position="398"/>
    </location>
</feature>
<keyword evidence="3" id="KW-1185">Reference proteome</keyword>
<dbReference type="AlphaFoldDB" id="A0A2H3AXZ8"/>
<dbReference type="Proteomes" id="UP000218334">
    <property type="component" value="Unassembled WGS sequence"/>
</dbReference>
<dbReference type="EMBL" id="KZ293457">
    <property type="protein sequence ID" value="PBK63579.1"/>
    <property type="molecule type" value="Genomic_DNA"/>
</dbReference>
<evidence type="ECO:0000313" key="2">
    <source>
        <dbReference type="EMBL" id="PBK63579.1"/>
    </source>
</evidence>
<feature type="compositionally biased region" description="Basic and acidic residues" evidence="1">
    <location>
        <begin position="620"/>
        <end position="629"/>
    </location>
</feature>
<feature type="compositionally biased region" description="Basic and acidic residues" evidence="1">
    <location>
        <begin position="525"/>
        <end position="537"/>
    </location>
</feature>
<feature type="region of interest" description="Disordered" evidence="1">
    <location>
        <begin position="425"/>
        <end position="646"/>
    </location>
</feature>
<evidence type="ECO:0000256" key="1">
    <source>
        <dbReference type="SAM" id="MobiDB-lite"/>
    </source>
</evidence>
<gene>
    <name evidence="2" type="ORF">ARMSODRAFT_1023781</name>
</gene>
<name>A0A2H3AXZ8_9AGAR</name>
<accession>A0A2H3AXZ8</accession>
<proteinExistence type="predicted"/>
<reference evidence="3" key="1">
    <citation type="journal article" date="2017" name="Nat. Ecol. Evol.">
        <title>Genome expansion and lineage-specific genetic innovations in the forest pathogenic fungi Armillaria.</title>
        <authorList>
            <person name="Sipos G."/>
            <person name="Prasanna A.N."/>
            <person name="Walter M.C."/>
            <person name="O'Connor E."/>
            <person name="Balint B."/>
            <person name="Krizsan K."/>
            <person name="Kiss B."/>
            <person name="Hess J."/>
            <person name="Varga T."/>
            <person name="Slot J."/>
            <person name="Riley R."/>
            <person name="Boka B."/>
            <person name="Rigling D."/>
            <person name="Barry K."/>
            <person name="Lee J."/>
            <person name="Mihaltcheva S."/>
            <person name="LaButti K."/>
            <person name="Lipzen A."/>
            <person name="Waldron R."/>
            <person name="Moloney N.M."/>
            <person name="Sperisen C."/>
            <person name="Kredics L."/>
            <person name="Vagvoelgyi C."/>
            <person name="Patrignani A."/>
            <person name="Fitzpatrick D."/>
            <person name="Nagy I."/>
            <person name="Doyle S."/>
            <person name="Anderson J.B."/>
            <person name="Grigoriev I.V."/>
            <person name="Gueldener U."/>
            <person name="Muensterkoetter M."/>
            <person name="Nagy L.G."/>
        </authorList>
    </citation>
    <scope>NUCLEOTIDE SEQUENCE [LARGE SCALE GENOMIC DNA]</scope>
    <source>
        <strain evidence="3">28-4</strain>
    </source>
</reference>
<protein>
    <submittedName>
        <fullName evidence="2">Uncharacterized protein</fullName>
    </submittedName>
</protein>
<sequence length="656" mass="72556">MVNPGAFLGLRREFLIQEIEGYIQAVEEGRAAEFVADVIRRYLKRFPISLAHNVEPTAEHLAQVNDNVPDPEVEMPDEDKLTSEEYKRQMLRYQDERGTLKFRFEQIRRWLHYQYAKRKDMSAKDSSADNPWTIILHRLTGVGLTKPHKPQAFALWYKSNTYKVNKVWQKHTESMKENGHLIAPSKQAAAFQTFKSQLYRNLGNEEKQSWEALASEEHEVATKEFNEKLNAPISQDPQDLQNCLERLPSVVKPLIDIIVQATGCLVSIYVVGPQPADGGRLHIASFHGGKTLGSVKQNFIEAEHNNFKRFILPVYSNFVKKCFTVEMCHARALPHDTPTLESIGFTSEEEGIALHSIEGDLFNNNGGSEMLPAQMTKATKATKKPLREAPVKRVKDAKLGAAKSGGQKSGDEAPEAWMALSSASSPVPVLPCANTATPMPSQDDGTPPQDEDHAPSPPPCDNVEPEDEAVVMDRPKTPAPDHPSRLSKDTLPVGSLPLSPAVSRAGSPLPSRAGSLMAVGTPVEPSEKMALIDKGMDEVSGDEEAGVSKRNAHGQRASIPVGEEPASDDPKKRKATELEPTMLKKSQQSMVTQDKRDAPKKRKAVELEPKTSKKSKQSKQSKDGQDKQDGPTLTKPADLVLPDDTPKWAFNAIKLF</sequence>
<feature type="compositionally biased region" description="Basic and acidic residues" evidence="1">
    <location>
        <begin position="568"/>
        <end position="577"/>
    </location>
</feature>
<evidence type="ECO:0000313" key="3">
    <source>
        <dbReference type="Proteomes" id="UP000218334"/>
    </source>
</evidence>